<feature type="region of interest" description="Disordered" evidence="1">
    <location>
        <begin position="240"/>
        <end position="259"/>
    </location>
</feature>
<protein>
    <recommendedName>
        <fullName evidence="2">BRCT domain-containing protein</fullName>
    </recommendedName>
</protein>
<feature type="region of interest" description="Disordered" evidence="1">
    <location>
        <begin position="126"/>
        <end position="196"/>
    </location>
</feature>
<dbReference type="InterPro" id="IPR001357">
    <property type="entry name" value="BRCT_dom"/>
</dbReference>
<gene>
    <name evidence="3" type="ORF">L201_006957</name>
</gene>
<sequence>MTFQKDTVSSNKSIFLQSNSGTIIQELSNPNIDFILINHQKQQQLSLLENDLRILYEQTDKRTIILNSDWLDHCIRWNLLLGEDSNWMGCRILGTPSLPLFNPDPVQDKPPQKVTKIDNTSNATETINLDNNQDPLNPTNIPLIDTSTPNLQTGIEHELSSCSLSPSTSKPTNEVKTPTTPSASHQPQPQPQPQADDIQHLSRYIKSNKENDRNTELLETLSHTQEILRCFGVLLHGQAIKSSSSSPPSPPPPPPTGSLQELRIIDEKADHDKLSSQEITSSLTSIGGVSLEVDVYPNHVDEINADSQTKKDQVDIGEGEGSMPVEILDDTFSDFGSIFDSDWECEVDKDINVDVDKVMDIDETPVVQQDIPVQNMERLFYNTTTDQPLRLYTYGLTQSLIQQIKKHGGISMKDTQKSDIILFPRKSKYINRTPRSAEEHLLLNQAFERSQEVLSSMWISGSISAKRLLPKDWYSIQLEGDLSMLSAQREAAVQADRKRHESDEKAIQQGRKMKRDRIRQDIRLTSKRLQDSKGNMQAEDILKSMEVEYIEKYGSRDQAERYQDEKLDNQKTEADMDLEHDGGAHTSRKLTKKRGPGEDLKISLEDMNEGQAKSRWVGGQPVVLALGPEIPSDEEWELTF</sequence>
<organism evidence="3 4">
    <name type="scientific">Kwoniella dendrophila CBS 6074</name>
    <dbReference type="NCBI Taxonomy" id="1295534"/>
    <lineage>
        <taxon>Eukaryota</taxon>
        <taxon>Fungi</taxon>
        <taxon>Dikarya</taxon>
        <taxon>Basidiomycota</taxon>
        <taxon>Agaricomycotina</taxon>
        <taxon>Tremellomycetes</taxon>
        <taxon>Tremellales</taxon>
        <taxon>Cryptococcaceae</taxon>
        <taxon>Kwoniella</taxon>
    </lineage>
</organism>
<feature type="compositionally biased region" description="Basic and acidic residues" evidence="1">
    <location>
        <begin position="495"/>
        <end position="506"/>
    </location>
</feature>
<accession>A0AAX4K497</accession>
<feature type="region of interest" description="Disordered" evidence="1">
    <location>
        <begin position="573"/>
        <end position="600"/>
    </location>
</feature>
<feature type="compositionally biased region" description="Basic and acidic residues" evidence="1">
    <location>
        <begin position="573"/>
        <end position="583"/>
    </location>
</feature>
<evidence type="ECO:0000313" key="4">
    <source>
        <dbReference type="Proteomes" id="UP001355207"/>
    </source>
</evidence>
<evidence type="ECO:0000259" key="2">
    <source>
        <dbReference type="PROSITE" id="PS50172"/>
    </source>
</evidence>
<keyword evidence="4" id="KW-1185">Reference proteome</keyword>
<dbReference type="Proteomes" id="UP001355207">
    <property type="component" value="Chromosome 9"/>
</dbReference>
<feature type="domain" description="BRCT" evidence="2">
    <location>
        <begin position="15"/>
        <end position="88"/>
    </location>
</feature>
<proteinExistence type="predicted"/>
<feature type="domain" description="BRCT" evidence="2">
    <location>
        <begin position="400"/>
        <end position="476"/>
    </location>
</feature>
<dbReference type="EMBL" id="CP144106">
    <property type="protein sequence ID" value="WWC92003.1"/>
    <property type="molecule type" value="Genomic_DNA"/>
</dbReference>
<name>A0AAX4K497_9TREE</name>
<dbReference type="AlphaFoldDB" id="A0AAX4K497"/>
<evidence type="ECO:0000313" key="3">
    <source>
        <dbReference type="EMBL" id="WWC92003.1"/>
    </source>
</evidence>
<evidence type="ECO:0000256" key="1">
    <source>
        <dbReference type="SAM" id="MobiDB-lite"/>
    </source>
</evidence>
<feature type="compositionally biased region" description="Polar residues" evidence="1">
    <location>
        <begin position="126"/>
        <end position="153"/>
    </location>
</feature>
<dbReference type="GeneID" id="91097626"/>
<dbReference type="RefSeq" id="XP_066078765.1">
    <property type="nucleotide sequence ID" value="XM_066222668.1"/>
</dbReference>
<dbReference type="PROSITE" id="PS50172">
    <property type="entry name" value="BRCT"/>
    <property type="match status" value="2"/>
</dbReference>
<reference evidence="3 4" key="1">
    <citation type="submission" date="2024-01" db="EMBL/GenBank/DDBJ databases">
        <title>Comparative genomics of Cryptococcus and Kwoniella reveals pathogenesis evolution and contrasting modes of karyotype evolution via chromosome fusion or intercentromeric recombination.</title>
        <authorList>
            <person name="Coelho M.A."/>
            <person name="David-Palma M."/>
            <person name="Shea T."/>
            <person name="Bowers K."/>
            <person name="McGinley-Smith S."/>
            <person name="Mohammad A.W."/>
            <person name="Gnirke A."/>
            <person name="Yurkov A.M."/>
            <person name="Nowrousian M."/>
            <person name="Sun S."/>
            <person name="Cuomo C.A."/>
            <person name="Heitman J."/>
        </authorList>
    </citation>
    <scope>NUCLEOTIDE SEQUENCE [LARGE SCALE GENOMIC DNA]</scope>
    <source>
        <strain evidence="3 4">CBS 6074</strain>
    </source>
</reference>
<feature type="compositionally biased region" description="Low complexity" evidence="1">
    <location>
        <begin position="160"/>
        <end position="187"/>
    </location>
</feature>
<feature type="region of interest" description="Disordered" evidence="1">
    <location>
        <begin position="494"/>
        <end position="519"/>
    </location>
</feature>
<feature type="compositionally biased region" description="Pro residues" evidence="1">
    <location>
        <begin position="247"/>
        <end position="256"/>
    </location>
</feature>